<dbReference type="AlphaFoldDB" id="A0A9D2ASS7"/>
<evidence type="ECO:0000313" key="2">
    <source>
        <dbReference type="EMBL" id="HIX47726.1"/>
    </source>
</evidence>
<feature type="domain" description="2Fe-2S ferredoxin-type" evidence="1">
    <location>
        <begin position="212"/>
        <end position="305"/>
    </location>
</feature>
<proteinExistence type="predicted"/>
<dbReference type="Pfam" id="PF00111">
    <property type="entry name" value="Fer2"/>
    <property type="match status" value="1"/>
</dbReference>
<dbReference type="Proteomes" id="UP000824243">
    <property type="component" value="Unassembled WGS sequence"/>
</dbReference>
<dbReference type="GO" id="GO:0051536">
    <property type="term" value="F:iron-sulfur cluster binding"/>
    <property type="evidence" value="ECO:0007669"/>
    <property type="project" value="InterPro"/>
</dbReference>
<comment type="caution">
    <text evidence="2">The sequence shown here is derived from an EMBL/GenBank/DDBJ whole genome shotgun (WGS) entry which is preliminary data.</text>
</comment>
<dbReference type="Pfam" id="PF14574">
    <property type="entry name" value="RACo_C_ter"/>
    <property type="match status" value="1"/>
</dbReference>
<accession>A0A9D2ASS7</accession>
<dbReference type="Gene3D" id="3.30.420.480">
    <property type="entry name" value="Domain of unknown function (DUF4445)"/>
    <property type="match status" value="1"/>
</dbReference>
<dbReference type="InterPro" id="IPR052911">
    <property type="entry name" value="Corrinoid_activation_enz"/>
</dbReference>
<name>A0A9D2ASS7_9FIRM</name>
<dbReference type="EMBL" id="DXFA01000030">
    <property type="protein sequence ID" value="HIX47726.1"/>
    <property type="molecule type" value="Genomic_DNA"/>
</dbReference>
<reference evidence="2" key="2">
    <citation type="submission" date="2021-04" db="EMBL/GenBank/DDBJ databases">
        <authorList>
            <person name="Gilroy R."/>
        </authorList>
    </citation>
    <scope>NUCLEOTIDE SEQUENCE</scope>
    <source>
        <strain evidence="2">ChiSjej5B23-15282</strain>
    </source>
</reference>
<dbReference type="InterPro" id="IPR037010">
    <property type="entry name" value="VitB12-dep_Met_synth_activ_sf"/>
</dbReference>
<gene>
    <name evidence="2" type="ORF">H9981_01705</name>
</gene>
<reference evidence="2" key="1">
    <citation type="journal article" date="2021" name="PeerJ">
        <title>Extensive microbial diversity within the chicken gut microbiome revealed by metagenomics and culture.</title>
        <authorList>
            <person name="Gilroy R."/>
            <person name="Ravi A."/>
            <person name="Getino M."/>
            <person name="Pursley I."/>
            <person name="Horton D.L."/>
            <person name="Alikhan N.F."/>
            <person name="Baker D."/>
            <person name="Gharbi K."/>
            <person name="Hall N."/>
            <person name="Watson M."/>
            <person name="Adriaenssens E.M."/>
            <person name="Foster-Nyarko E."/>
            <person name="Jarju S."/>
            <person name="Secka A."/>
            <person name="Antonio M."/>
            <person name="Oren A."/>
            <person name="Chaudhuri R.R."/>
            <person name="La Ragione R."/>
            <person name="Hildebrand F."/>
            <person name="Pallen M.J."/>
        </authorList>
    </citation>
    <scope>NUCLEOTIDE SEQUENCE</scope>
    <source>
        <strain evidence="2">ChiSjej5B23-15282</strain>
    </source>
</reference>
<dbReference type="SUPFAM" id="SSF56507">
    <property type="entry name" value="Methionine synthase activation domain-like"/>
    <property type="match status" value="1"/>
</dbReference>
<dbReference type="GO" id="GO:0008705">
    <property type="term" value="F:methionine synthase activity"/>
    <property type="evidence" value="ECO:0007669"/>
    <property type="project" value="InterPro"/>
</dbReference>
<evidence type="ECO:0000313" key="3">
    <source>
        <dbReference type="Proteomes" id="UP000824243"/>
    </source>
</evidence>
<dbReference type="InterPro" id="IPR041414">
    <property type="entry name" value="Raco-like_middle"/>
</dbReference>
<dbReference type="InterPro" id="IPR042259">
    <property type="entry name" value="Raco-like_middle_sf"/>
</dbReference>
<dbReference type="Gene3D" id="3.10.20.30">
    <property type="match status" value="1"/>
</dbReference>
<evidence type="ECO:0000259" key="1">
    <source>
        <dbReference type="PROSITE" id="PS51085"/>
    </source>
</evidence>
<dbReference type="Pfam" id="PF17651">
    <property type="entry name" value="Raco_middle"/>
    <property type="match status" value="1"/>
</dbReference>
<organism evidence="2 3">
    <name type="scientific">Candidatus Mediterraneibacter caccavium</name>
    <dbReference type="NCBI Taxonomy" id="2838661"/>
    <lineage>
        <taxon>Bacteria</taxon>
        <taxon>Bacillati</taxon>
        <taxon>Bacillota</taxon>
        <taxon>Clostridia</taxon>
        <taxon>Lachnospirales</taxon>
        <taxon>Lachnospiraceae</taxon>
        <taxon>Mediterraneibacter</taxon>
    </lineage>
</organism>
<dbReference type="CDD" id="cd00207">
    <property type="entry name" value="fer2"/>
    <property type="match status" value="1"/>
</dbReference>
<dbReference type="PANTHER" id="PTHR42895">
    <property type="entry name" value="IRON-SULFUR CLUSTER-BINDING PROTEIN-RELATED"/>
    <property type="match status" value="1"/>
</dbReference>
<dbReference type="InterPro" id="IPR027980">
    <property type="entry name" value="RACo_C"/>
</dbReference>
<dbReference type="SUPFAM" id="SSF54292">
    <property type="entry name" value="2Fe-2S ferredoxin-like"/>
    <property type="match status" value="1"/>
</dbReference>
<protein>
    <submittedName>
        <fullName evidence="2">DUF4445 domain-containing protein</fullName>
    </submittedName>
</protein>
<dbReference type="PANTHER" id="PTHR42895:SF2">
    <property type="entry name" value="IRON-SULFUR CLUSTER PROTEIN"/>
    <property type="match status" value="1"/>
</dbReference>
<dbReference type="Gene3D" id="3.40.109.40">
    <property type="match status" value="1"/>
</dbReference>
<dbReference type="InterPro" id="IPR012675">
    <property type="entry name" value="Beta-grasp_dom_sf"/>
</dbReference>
<dbReference type="PROSITE" id="PS51085">
    <property type="entry name" value="2FE2S_FER_2"/>
    <property type="match status" value="1"/>
</dbReference>
<sequence length="756" mass="82710">MRIKITDFDIQISAENVCAFLDADKTGELYEEIMDELKAMIPTAYEKIRPVALLGFGSMEGYPVRADGQEIREALFGVYSIGKEMERWSTELFAAGDYLGGMLVDAMADDYLFQMDEAMQETVVTLCREHGKGIAGRAEAPQDVPMSIQKRAWEAVGAGDEGIGIKESFMYDPVKSVCQVYLLDDNVKRYHPEHDCSRCSNVACKRRSLPSVQVRVLKGEEEFTIRALKKEPLLKALREHDLFVPAVCGGRGTCGKCGVRFLKGEIPPSAEDRAFYSEEALRDGYRLACRAYPERACTVILEEKETGDFFVLTDDSAGNKDTGKAAAQAAVCAAIQAAGKAEGAIEARDDRPVYTVAADIGTTTVAVRLLKMPEGIPVDVAAGINRQRAYGADVISRIEASNAGKAEELKKSIRVQLRDALLELMKDREGTVQRMMIGGNSTMIHLLMGYSCQGLGVYPFTPVNISTIHTTGEELFGSRLQQSWLREMEITVCPGVSTFVGGDITAGMYALDFDKQERPCVLIDLGTNGEMAVGCRDRILVTSTAAGPAFEGGNIVCGTGSIPGAICSVELRDGRASVRTIGGKPASGICGTGVIDTVYELKKTGIIDETGLMEEPWFDEGFLLSEAALSDSGREIRFYQKDVRELQLAKSAVRAGLETLLSRYGTSYDEISHIYIAGGFGHQMDVAKAAAIGLLPEECLERILAVGNTCLKGVEKALTDRKSLERMEHLAVTAEEVQLSNDRQFQEFYMEYMYFE</sequence>
<dbReference type="InterPro" id="IPR036010">
    <property type="entry name" value="2Fe-2S_ferredoxin-like_sf"/>
</dbReference>
<dbReference type="InterPro" id="IPR001041">
    <property type="entry name" value="2Fe-2S_ferredoxin-type"/>
</dbReference>